<name>A0ABQ8V0C5_9AGAR</name>
<dbReference type="SUPFAM" id="SSF51735">
    <property type="entry name" value="NAD(P)-binding Rossmann-fold domains"/>
    <property type="match status" value="1"/>
</dbReference>
<evidence type="ECO:0000313" key="4">
    <source>
        <dbReference type="Proteomes" id="UP001150217"/>
    </source>
</evidence>
<gene>
    <name evidence="3" type="ORF">C8R41DRAFT_938376</name>
</gene>
<protein>
    <recommendedName>
        <fullName evidence="2">NAD(P)-binding domain-containing protein</fullName>
    </recommendedName>
</protein>
<dbReference type="InterPro" id="IPR016040">
    <property type="entry name" value="NAD(P)-bd_dom"/>
</dbReference>
<dbReference type="PANTHER" id="PTHR43355">
    <property type="entry name" value="FLAVIN REDUCTASE (NADPH)"/>
    <property type="match status" value="1"/>
</dbReference>
<sequence>MPQITLFGGTGPTGNALIREALRPGHTIVVFARSPGKLDSELRDSARISVIQGTLDSYSAIQRSLHNSATVFVLLTPSDGLPGWAGGSSSPLTMTTGYRNIIRAMSELGVKRLIGIGTPSHIEPQDRFNFGLKVTVPMLKLLAPKVFEDVVETGKLLKGLRDDENIDFTWLRVSLLYDGPAPGDKKVSAWFHRTRRKVSTSQSFQGRACEGPARRDGGWKVGERNAFLLDLSPQSSSIYFVFNASYHLMNLVKIKGPRRVGQNLSNYYLQPHHRRFRMLSELGSIIIIIHVPLSHKHAAALNQGQS</sequence>
<evidence type="ECO:0000256" key="1">
    <source>
        <dbReference type="ARBA" id="ARBA00038376"/>
    </source>
</evidence>
<comment type="similarity">
    <text evidence="1">Belongs to the avfA family.</text>
</comment>
<dbReference type="InterPro" id="IPR036291">
    <property type="entry name" value="NAD(P)-bd_dom_sf"/>
</dbReference>
<reference evidence="3" key="1">
    <citation type="submission" date="2022-08" db="EMBL/GenBank/DDBJ databases">
        <title>A Global Phylogenomic Analysis of the Shiitake Genus Lentinula.</title>
        <authorList>
            <consortium name="DOE Joint Genome Institute"/>
            <person name="Sierra-Patev S."/>
            <person name="Min B."/>
            <person name="Naranjo-Ortiz M."/>
            <person name="Looney B."/>
            <person name="Konkel Z."/>
            <person name="Slot J.C."/>
            <person name="Sakamoto Y."/>
            <person name="Steenwyk J.L."/>
            <person name="Rokas A."/>
            <person name="Carro J."/>
            <person name="Camarero S."/>
            <person name="Ferreira P."/>
            <person name="Molpeceres G."/>
            <person name="Ruiz-Duenas F.J."/>
            <person name="Serrano A."/>
            <person name="Henrissat B."/>
            <person name="Drula E."/>
            <person name="Hughes K.W."/>
            <person name="Mata J.L."/>
            <person name="Ishikawa N.K."/>
            <person name="Vargas-Isla R."/>
            <person name="Ushijima S."/>
            <person name="Smith C.A."/>
            <person name="Ahrendt S."/>
            <person name="Andreopoulos W."/>
            <person name="He G."/>
            <person name="Labutti K."/>
            <person name="Lipzen A."/>
            <person name="Ng V."/>
            <person name="Riley R."/>
            <person name="Sandor L."/>
            <person name="Barry K."/>
            <person name="Martinez A.T."/>
            <person name="Xiao Y."/>
            <person name="Gibbons J.G."/>
            <person name="Terashima K."/>
            <person name="Grigoriev I.V."/>
            <person name="Hibbett D.S."/>
        </authorList>
    </citation>
    <scope>NUCLEOTIDE SEQUENCE</scope>
    <source>
        <strain evidence="3">RHP3577 ss4</strain>
    </source>
</reference>
<proteinExistence type="inferred from homology"/>
<evidence type="ECO:0000313" key="3">
    <source>
        <dbReference type="EMBL" id="KAJ4463557.1"/>
    </source>
</evidence>
<organism evidence="3 4">
    <name type="scientific">Lentinula lateritia</name>
    <dbReference type="NCBI Taxonomy" id="40482"/>
    <lineage>
        <taxon>Eukaryota</taxon>
        <taxon>Fungi</taxon>
        <taxon>Dikarya</taxon>
        <taxon>Basidiomycota</taxon>
        <taxon>Agaricomycotina</taxon>
        <taxon>Agaricomycetes</taxon>
        <taxon>Agaricomycetidae</taxon>
        <taxon>Agaricales</taxon>
        <taxon>Marasmiineae</taxon>
        <taxon>Omphalotaceae</taxon>
        <taxon>Lentinula</taxon>
    </lineage>
</organism>
<dbReference type="Proteomes" id="UP001150217">
    <property type="component" value="Unassembled WGS sequence"/>
</dbReference>
<accession>A0ABQ8V0C5</accession>
<comment type="caution">
    <text evidence="3">The sequence shown here is derived from an EMBL/GenBank/DDBJ whole genome shotgun (WGS) entry which is preliminary data.</text>
</comment>
<dbReference type="Gene3D" id="3.40.50.720">
    <property type="entry name" value="NAD(P)-binding Rossmann-like Domain"/>
    <property type="match status" value="1"/>
</dbReference>
<dbReference type="EMBL" id="JANVFT010000159">
    <property type="protein sequence ID" value="KAJ4463557.1"/>
    <property type="molecule type" value="Genomic_DNA"/>
</dbReference>
<dbReference type="PANTHER" id="PTHR43355:SF2">
    <property type="entry name" value="FLAVIN REDUCTASE (NADPH)"/>
    <property type="match status" value="1"/>
</dbReference>
<feature type="domain" description="NAD(P)-binding" evidence="2">
    <location>
        <begin position="8"/>
        <end position="187"/>
    </location>
</feature>
<keyword evidence="4" id="KW-1185">Reference proteome</keyword>
<dbReference type="Pfam" id="PF13460">
    <property type="entry name" value="NAD_binding_10"/>
    <property type="match status" value="1"/>
</dbReference>
<evidence type="ECO:0000259" key="2">
    <source>
        <dbReference type="Pfam" id="PF13460"/>
    </source>
</evidence>
<dbReference type="InterPro" id="IPR051606">
    <property type="entry name" value="Polyketide_Oxido-like"/>
</dbReference>